<organism evidence="1 2">
    <name type="scientific">Actinoplanes campanulatus</name>
    <dbReference type="NCBI Taxonomy" id="113559"/>
    <lineage>
        <taxon>Bacteria</taxon>
        <taxon>Bacillati</taxon>
        <taxon>Actinomycetota</taxon>
        <taxon>Actinomycetes</taxon>
        <taxon>Micromonosporales</taxon>
        <taxon>Micromonosporaceae</taxon>
        <taxon>Actinoplanes</taxon>
    </lineage>
</organism>
<dbReference type="Proteomes" id="UP000590749">
    <property type="component" value="Unassembled WGS sequence"/>
</dbReference>
<keyword evidence="2" id="KW-1185">Reference proteome</keyword>
<sequence>MSASKAARTAAQVFSPARPWRAVRVDRVYRLFQFPAPNLSCRCLYFSGAMVFCVEEGEESALGFARDGVTTNGS</sequence>
<proteinExistence type="predicted"/>
<dbReference type="RefSeq" id="WP_183227955.1">
    <property type="nucleotide sequence ID" value="NZ_BMPW01000047.1"/>
</dbReference>
<evidence type="ECO:0000313" key="1">
    <source>
        <dbReference type="EMBL" id="MBB3101555.1"/>
    </source>
</evidence>
<accession>A0A7W5ASL8</accession>
<dbReference type="AlphaFoldDB" id="A0A7W5ASL8"/>
<gene>
    <name evidence="1" type="ORF">FHR83_009284</name>
</gene>
<protein>
    <submittedName>
        <fullName evidence="1">Uncharacterized protein</fullName>
    </submittedName>
</protein>
<dbReference type="EMBL" id="JACHXF010000040">
    <property type="protein sequence ID" value="MBB3101555.1"/>
    <property type="molecule type" value="Genomic_DNA"/>
</dbReference>
<name>A0A7W5ASL8_9ACTN</name>
<reference evidence="1 2" key="1">
    <citation type="submission" date="2020-08" db="EMBL/GenBank/DDBJ databases">
        <title>Genomic Encyclopedia of Type Strains, Phase III (KMG-III): the genomes of soil and plant-associated and newly described type strains.</title>
        <authorList>
            <person name="Whitman W."/>
        </authorList>
    </citation>
    <scope>NUCLEOTIDE SEQUENCE [LARGE SCALE GENOMIC DNA]</scope>
    <source>
        <strain evidence="1 2">CECT 3287</strain>
    </source>
</reference>
<evidence type="ECO:0000313" key="2">
    <source>
        <dbReference type="Proteomes" id="UP000590749"/>
    </source>
</evidence>
<comment type="caution">
    <text evidence="1">The sequence shown here is derived from an EMBL/GenBank/DDBJ whole genome shotgun (WGS) entry which is preliminary data.</text>
</comment>